<sequence>MFAENLRYLRKKYHLSQTTLARRLGRKSVASVSEWESGKYTPKLAIIEKVAALFEVDVTDLLYRELGKANEPKSRPESFLSMYSKLTPDRQRKVYQRILKLQETESEDSQTPIEQPVTILKLEKTDLAITDEEESVNRPQKAGKPNFDFAVKIIGSSMLPNFHDQQIVFITAATKAENGQIVLAKVDGKYYIRRYEKTSEGAWLMPFNQDEAQVKIQDDTDFRLIGVVTGLLEE</sequence>
<evidence type="ECO:0000313" key="5">
    <source>
        <dbReference type="EMBL" id="QHB53355.1"/>
    </source>
</evidence>
<protein>
    <submittedName>
        <fullName evidence="5">Helix-turn-helix domain-containing protein</fullName>
    </submittedName>
</protein>
<evidence type="ECO:0000256" key="3">
    <source>
        <dbReference type="ARBA" id="ARBA00023163"/>
    </source>
</evidence>
<dbReference type="Gene3D" id="2.10.109.10">
    <property type="entry name" value="Umud Fragment, subunit A"/>
    <property type="match status" value="1"/>
</dbReference>
<dbReference type="SMART" id="SM00530">
    <property type="entry name" value="HTH_XRE"/>
    <property type="match status" value="1"/>
</dbReference>
<keyword evidence="1" id="KW-0805">Transcription regulation</keyword>
<dbReference type="InterPro" id="IPR036286">
    <property type="entry name" value="LexA/Signal_pep-like_sf"/>
</dbReference>
<dbReference type="InterPro" id="IPR001387">
    <property type="entry name" value="Cro/C1-type_HTH"/>
</dbReference>
<keyword evidence="2" id="KW-0238">DNA-binding</keyword>
<proteinExistence type="predicted"/>
<evidence type="ECO:0000256" key="2">
    <source>
        <dbReference type="ARBA" id="ARBA00023125"/>
    </source>
</evidence>
<dbReference type="CDD" id="cd00093">
    <property type="entry name" value="HTH_XRE"/>
    <property type="match status" value="1"/>
</dbReference>
<evidence type="ECO:0000313" key="6">
    <source>
        <dbReference type="Proteomes" id="UP000465035"/>
    </source>
</evidence>
<dbReference type="Proteomes" id="UP000465035">
    <property type="component" value="Chromosome"/>
</dbReference>
<reference evidence="5 6" key="1">
    <citation type="submission" date="2019-12" db="EMBL/GenBank/DDBJ databases">
        <title>Lactobacillus hilgardii FLUB.</title>
        <authorList>
            <person name="Gustaw K."/>
        </authorList>
    </citation>
    <scope>NUCLEOTIDE SEQUENCE [LARGE SCALE GENOMIC DNA]</scope>
    <source>
        <strain evidence="5 6">FLUB</strain>
    </source>
</reference>
<evidence type="ECO:0000256" key="1">
    <source>
        <dbReference type="ARBA" id="ARBA00023015"/>
    </source>
</evidence>
<dbReference type="PROSITE" id="PS50943">
    <property type="entry name" value="HTH_CROC1"/>
    <property type="match status" value="1"/>
</dbReference>
<dbReference type="InterPro" id="IPR010982">
    <property type="entry name" value="Lambda_DNA-bd_dom_sf"/>
</dbReference>
<dbReference type="Gene3D" id="1.10.260.40">
    <property type="entry name" value="lambda repressor-like DNA-binding domains"/>
    <property type="match status" value="1"/>
</dbReference>
<dbReference type="Pfam" id="PF01381">
    <property type="entry name" value="HTH_3"/>
    <property type="match status" value="1"/>
</dbReference>
<dbReference type="PANTHER" id="PTHR40661:SF1">
    <property type="entry name" value="HTH CRO_C1-TYPE DOMAIN-CONTAINING PROTEIN"/>
    <property type="match status" value="1"/>
</dbReference>
<dbReference type="InterPro" id="IPR039418">
    <property type="entry name" value="LexA-like"/>
</dbReference>
<gene>
    <name evidence="5" type="ORF">GQR93_03310</name>
</gene>
<keyword evidence="3" id="KW-0804">Transcription</keyword>
<dbReference type="Pfam" id="PF00717">
    <property type="entry name" value="Peptidase_S24"/>
    <property type="match status" value="1"/>
</dbReference>
<accession>A0A6P1ECL5</accession>
<organism evidence="5 6">
    <name type="scientific">Lentilactobacillus hilgardii</name>
    <name type="common">Lactobacillus hilgardii</name>
    <dbReference type="NCBI Taxonomy" id="1588"/>
    <lineage>
        <taxon>Bacteria</taxon>
        <taxon>Bacillati</taxon>
        <taxon>Bacillota</taxon>
        <taxon>Bacilli</taxon>
        <taxon>Lactobacillales</taxon>
        <taxon>Lactobacillaceae</taxon>
        <taxon>Lentilactobacillus</taxon>
    </lineage>
</organism>
<dbReference type="InterPro" id="IPR015927">
    <property type="entry name" value="Peptidase_S24_S26A/B/C"/>
</dbReference>
<dbReference type="CDD" id="cd06529">
    <property type="entry name" value="S24_LexA-like"/>
    <property type="match status" value="1"/>
</dbReference>
<dbReference type="PANTHER" id="PTHR40661">
    <property type="match status" value="1"/>
</dbReference>
<feature type="domain" description="HTH cro/C1-type" evidence="4">
    <location>
        <begin position="6"/>
        <end position="61"/>
    </location>
</feature>
<dbReference type="SUPFAM" id="SSF47413">
    <property type="entry name" value="lambda repressor-like DNA-binding domains"/>
    <property type="match status" value="1"/>
</dbReference>
<name>A0A6P1ECL5_LENHI</name>
<dbReference type="SUPFAM" id="SSF51306">
    <property type="entry name" value="LexA/Signal peptidase"/>
    <property type="match status" value="1"/>
</dbReference>
<dbReference type="EMBL" id="CP047121">
    <property type="protein sequence ID" value="QHB53355.1"/>
    <property type="molecule type" value="Genomic_DNA"/>
</dbReference>
<evidence type="ECO:0000259" key="4">
    <source>
        <dbReference type="PROSITE" id="PS50943"/>
    </source>
</evidence>
<dbReference type="AlphaFoldDB" id="A0A6P1ECL5"/>
<dbReference type="GO" id="GO:0003677">
    <property type="term" value="F:DNA binding"/>
    <property type="evidence" value="ECO:0007669"/>
    <property type="project" value="UniProtKB-KW"/>
</dbReference>